<dbReference type="RefSeq" id="YP_010676917.1">
    <property type="nucleotide sequence ID" value="NC_071015.1"/>
</dbReference>
<accession>A0AAE8BEI6</accession>
<keyword evidence="2" id="KW-1185">Reference proteome</keyword>
<dbReference type="GeneID" id="77953282"/>
<organism evidence="1 2">
    <name type="scientific">Kosakonia phage Kc263</name>
    <dbReference type="NCBI Taxonomy" id="2863194"/>
    <lineage>
        <taxon>Viruses</taxon>
        <taxon>Duplodnaviria</taxon>
        <taxon>Heunggongvirae</taxon>
        <taxon>Uroviricota</taxon>
        <taxon>Caudoviricetes</taxon>
        <taxon>Chimalliviridae</taxon>
        <taxon>Branisovskavirus</taxon>
        <taxon>Branisovskavirus Kc263</taxon>
    </lineage>
</organism>
<reference evidence="1" key="1">
    <citation type="journal article" date="2021" name="Viruses">
        <title>Novel Viruses That Lyse Plant and Human Strains of Kosakonia cowanii.</title>
        <authorList>
            <person name="Petrzik K."/>
            <person name="Brazdova S."/>
            <person name="Krawczyk K."/>
        </authorList>
    </citation>
    <scope>NUCLEOTIDE SEQUENCE</scope>
</reference>
<dbReference type="Proteomes" id="UP000828443">
    <property type="component" value="Segment"/>
</dbReference>
<name>A0AAE8BEI6_9CAUD</name>
<evidence type="ECO:0000313" key="1">
    <source>
        <dbReference type="EMBL" id="QYN80105.1"/>
    </source>
</evidence>
<sequence>MDIEKLKKDTGRILSALSFMPDKSVVALKKLTVCLPKRFEQSNLAEIGDTVHSILMLGVIVGDSYAFFGGMTKVTLKPGDIYEETINNDRYFMLDFEPGDVVIEALTVPMDANIGYYYYLEFTKYARIPWYFNEEDLLSVYDEAKFYTGKAMGTCNQAIRVFYSLVCRDPINLDIPFRYSPSLKDPNVKPRIIGINNPGQLLNSTFSRLASGYMSDNIVSGILNPDTKVTSLEEVFRGLPSSGGDNNV</sequence>
<proteinExistence type="predicted"/>
<evidence type="ECO:0000313" key="2">
    <source>
        <dbReference type="Proteomes" id="UP000828443"/>
    </source>
</evidence>
<dbReference type="KEGG" id="vg:77953282"/>
<dbReference type="EMBL" id="MZ348422">
    <property type="protein sequence ID" value="QYN80105.1"/>
    <property type="molecule type" value="Genomic_DNA"/>
</dbReference>
<protein>
    <submittedName>
        <fullName evidence="1">Uncharacterized protein</fullName>
    </submittedName>
</protein>